<sequence>VEEPTGESNIVAIFNNYTDAVKACTHPILKFENFKPRLASTLSTYEINHRSVRIWDILNIFSRKISQQDLSNLMLLSISRCKKQDHTKDTTIRMFPYYYTREKRLERNEFSIKLTKFLDLITEQDLSDIMQQVGAKACYTSQTIEKFRRFTSLNFISHEDLTKATANDIDFKGHKLTWVARTAKLCYYCRDTQHMIANCNVKPLNNSRTKHRIQSESDLPHIKKENAIYKHMDEMEENTESTSDLISNSTSDSTISTTKQLIETEDIKTTQSLINKKLNKMEETMTQFAELFNNNLLDQNSLPDLTSFQQ</sequence>
<keyword evidence="2" id="KW-1185">Reference proteome</keyword>
<feature type="non-terminal residue" evidence="1">
    <location>
        <position position="310"/>
    </location>
</feature>
<dbReference type="AlphaFoldDB" id="A0A9N9BJY3"/>
<dbReference type="Proteomes" id="UP000789342">
    <property type="component" value="Unassembled WGS sequence"/>
</dbReference>
<accession>A0A9N9BJY3</accession>
<evidence type="ECO:0000313" key="2">
    <source>
        <dbReference type="Proteomes" id="UP000789342"/>
    </source>
</evidence>
<protein>
    <submittedName>
        <fullName evidence="1">9373_t:CDS:1</fullName>
    </submittedName>
</protein>
<gene>
    <name evidence="1" type="ORF">AMORRO_LOCUS6355</name>
</gene>
<evidence type="ECO:0000313" key="1">
    <source>
        <dbReference type="EMBL" id="CAG8568488.1"/>
    </source>
</evidence>
<comment type="caution">
    <text evidence="1">The sequence shown here is derived from an EMBL/GenBank/DDBJ whole genome shotgun (WGS) entry which is preliminary data.</text>
</comment>
<organism evidence="1 2">
    <name type="scientific">Acaulospora morrowiae</name>
    <dbReference type="NCBI Taxonomy" id="94023"/>
    <lineage>
        <taxon>Eukaryota</taxon>
        <taxon>Fungi</taxon>
        <taxon>Fungi incertae sedis</taxon>
        <taxon>Mucoromycota</taxon>
        <taxon>Glomeromycotina</taxon>
        <taxon>Glomeromycetes</taxon>
        <taxon>Diversisporales</taxon>
        <taxon>Acaulosporaceae</taxon>
        <taxon>Acaulospora</taxon>
    </lineage>
</organism>
<name>A0A9N9BJY3_9GLOM</name>
<reference evidence="1" key="1">
    <citation type="submission" date="2021-06" db="EMBL/GenBank/DDBJ databases">
        <authorList>
            <person name="Kallberg Y."/>
            <person name="Tangrot J."/>
            <person name="Rosling A."/>
        </authorList>
    </citation>
    <scope>NUCLEOTIDE SEQUENCE</scope>
    <source>
        <strain evidence="1">CL551</strain>
    </source>
</reference>
<proteinExistence type="predicted"/>
<dbReference type="EMBL" id="CAJVPV010004194">
    <property type="protein sequence ID" value="CAG8568488.1"/>
    <property type="molecule type" value="Genomic_DNA"/>
</dbReference>